<proteinExistence type="predicted"/>
<evidence type="ECO:0000256" key="1">
    <source>
        <dbReference type="SAM" id="MobiDB-lite"/>
    </source>
</evidence>
<dbReference type="EMBL" id="JAVRFA010000013">
    <property type="protein sequence ID" value="MDT0395812.1"/>
    <property type="molecule type" value="Genomic_DNA"/>
</dbReference>
<gene>
    <name evidence="2" type="ORF">RM705_14140</name>
</gene>
<keyword evidence="3" id="KW-1185">Reference proteome</keyword>
<comment type="caution">
    <text evidence="2">The sequence shown here is derived from an EMBL/GenBank/DDBJ whole genome shotgun (WGS) entry which is preliminary data.</text>
</comment>
<reference evidence="3" key="1">
    <citation type="submission" date="2023-07" db="EMBL/GenBank/DDBJ databases">
        <title>30 novel species of actinomycetes from the DSMZ collection.</title>
        <authorList>
            <person name="Nouioui I."/>
        </authorList>
    </citation>
    <scope>NUCLEOTIDE SEQUENCE [LARGE SCALE GENOMIC DNA]</scope>
    <source>
        <strain evidence="3">DSM 41636</strain>
    </source>
</reference>
<dbReference type="Proteomes" id="UP001183881">
    <property type="component" value="Unassembled WGS sequence"/>
</dbReference>
<evidence type="ECO:0000313" key="2">
    <source>
        <dbReference type="EMBL" id="MDT0395812.1"/>
    </source>
</evidence>
<dbReference type="RefSeq" id="WP_311644113.1">
    <property type="nucleotide sequence ID" value="NZ_JAVRFA010000013.1"/>
</dbReference>
<protein>
    <submittedName>
        <fullName evidence="2">Uncharacterized protein</fullName>
    </submittedName>
</protein>
<sequence length="76" mass="8733">MFEYALHRLHHEDLLRQAADERQAQEARRHHEALRSPRAIVPLGRHGWARRHPAGAGLRDTLRPAPTPGTRKHRAA</sequence>
<organism evidence="2 3">
    <name type="scientific">Streptomyces edwardsiae</name>
    <dbReference type="NCBI Taxonomy" id="3075527"/>
    <lineage>
        <taxon>Bacteria</taxon>
        <taxon>Bacillati</taxon>
        <taxon>Actinomycetota</taxon>
        <taxon>Actinomycetes</taxon>
        <taxon>Kitasatosporales</taxon>
        <taxon>Streptomycetaceae</taxon>
        <taxon>Streptomyces</taxon>
    </lineage>
</organism>
<accession>A0ABU2PVE9</accession>
<name>A0ABU2PVE9_9ACTN</name>
<feature type="region of interest" description="Disordered" evidence="1">
    <location>
        <begin position="44"/>
        <end position="76"/>
    </location>
</feature>
<evidence type="ECO:0000313" key="3">
    <source>
        <dbReference type="Proteomes" id="UP001183881"/>
    </source>
</evidence>